<organism evidence="2">
    <name type="scientific">Medioppia subpectinata</name>
    <dbReference type="NCBI Taxonomy" id="1979941"/>
    <lineage>
        <taxon>Eukaryota</taxon>
        <taxon>Metazoa</taxon>
        <taxon>Ecdysozoa</taxon>
        <taxon>Arthropoda</taxon>
        <taxon>Chelicerata</taxon>
        <taxon>Arachnida</taxon>
        <taxon>Acari</taxon>
        <taxon>Acariformes</taxon>
        <taxon>Sarcoptiformes</taxon>
        <taxon>Oribatida</taxon>
        <taxon>Brachypylina</taxon>
        <taxon>Oppioidea</taxon>
        <taxon>Oppiidae</taxon>
        <taxon>Medioppia</taxon>
    </lineage>
</organism>
<dbReference type="EMBL" id="CAJPIZ010030902">
    <property type="protein sequence ID" value="CAG2120006.1"/>
    <property type="molecule type" value="Genomic_DNA"/>
</dbReference>
<evidence type="ECO:0008006" key="4">
    <source>
        <dbReference type="Google" id="ProtNLM"/>
    </source>
</evidence>
<keyword evidence="1" id="KW-0812">Transmembrane</keyword>
<keyword evidence="1" id="KW-0472">Membrane</keyword>
<reference evidence="2" key="1">
    <citation type="submission" date="2020-11" db="EMBL/GenBank/DDBJ databases">
        <authorList>
            <person name="Tran Van P."/>
        </authorList>
    </citation>
    <scope>NUCLEOTIDE SEQUENCE</scope>
</reference>
<feature type="transmembrane region" description="Helical" evidence="1">
    <location>
        <begin position="9"/>
        <end position="32"/>
    </location>
</feature>
<dbReference type="Gene3D" id="1.20.120.1630">
    <property type="match status" value="1"/>
</dbReference>
<dbReference type="InterPro" id="IPR010721">
    <property type="entry name" value="UstE-like"/>
</dbReference>
<keyword evidence="1" id="KW-1133">Transmembrane helix</keyword>
<dbReference type="PANTHER" id="PTHR32251">
    <property type="entry name" value="3-OXO-5-ALPHA-STEROID 4-DEHYDROGENASE"/>
    <property type="match status" value="1"/>
</dbReference>
<dbReference type="PANTHER" id="PTHR32251:SF15">
    <property type="entry name" value="3-OXO-5-ALPHA-STEROID 4-DEHYDROGENASE (DUF1295)"/>
    <property type="match status" value="1"/>
</dbReference>
<feature type="transmembrane region" description="Helical" evidence="1">
    <location>
        <begin position="194"/>
        <end position="219"/>
    </location>
</feature>
<protein>
    <recommendedName>
        <fullName evidence="4">Steroid 5-alpha reductase C-terminal domain-containing protein</fullName>
    </recommendedName>
</protein>
<proteinExistence type="predicted"/>
<feature type="transmembrane region" description="Helical" evidence="1">
    <location>
        <begin position="44"/>
        <end position="63"/>
    </location>
</feature>
<dbReference type="PROSITE" id="PS50244">
    <property type="entry name" value="S5A_REDUCTASE"/>
    <property type="match status" value="1"/>
</dbReference>
<sequence length="266" mass="30212">TDLSGTTNFLVLALLVTDLSGTTNFLVLALLVLTSNETYFTRQIVVTALTTIWSLRLGTFLTIRVLIRHSDNRFDRIRDKFWPFLYFWCFQMVWVFAVSLPVTLTNASVADCPLNSLDLIGWTLWAVGFAIETVADHQKFAHNMLPVDSRPPFLATGLWSVSRHPNYFGEIILWTGIFITSCNVYSIAANDMAFGYYLSAVSPVLTFLLLSFVSGIPLAEKKSDKRCAKLTKYKDYKRTTSPLIPFPPNLYKHLPNFVKVLLFLDF</sequence>
<keyword evidence="3" id="KW-1185">Reference proteome</keyword>
<dbReference type="Proteomes" id="UP000759131">
    <property type="component" value="Unassembled WGS sequence"/>
</dbReference>
<gene>
    <name evidence="2" type="ORF">OSB1V03_LOCUS19953</name>
</gene>
<name>A0A7R9QGP0_9ACAR</name>
<dbReference type="OrthoDB" id="67965at2759"/>
<dbReference type="AlphaFoldDB" id="A0A7R9QGP0"/>
<feature type="transmembrane region" description="Helical" evidence="1">
    <location>
        <begin position="167"/>
        <end position="188"/>
    </location>
</feature>
<evidence type="ECO:0000313" key="3">
    <source>
        <dbReference type="Proteomes" id="UP000759131"/>
    </source>
</evidence>
<feature type="non-terminal residue" evidence="2">
    <location>
        <position position="1"/>
    </location>
</feature>
<feature type="non-terminal residue" evidence="2">
    <location>
        <position position="266"/>
    </location>
</feature>
<evidence type="ECO:0000256" key="1">
    <source>
        <dbReference type="SAM" id="Phobius"/>
    </source>
</evidence>
<accession>A0A7R9QGP0</accession>
<feature type="transmembrane region" description="Helical" evidence="1">
    <location>
        <begin position="84"/>
        <end position="104"/>
    </location>
</feature>
<dbReference type="Pfam" id="PF06966">
    <property type="entry name" value="DUF1295"/>
    <property type="match status" value="1"/>
</dbReference>
<dbReference type="EMBL" id="OC885477">
    <property type="protein sequence ID" value="CAD7644213.1"/>
    <property type="molecule type" value="Genomic_DNA"/>
</dbReference>
<evidence type="ECO:0000313" key="2">
    <source>
        <dbReference type="EMBL" id="CAD7644213.1"/>
    </source>
</evidence>
<dbReference type="GO" id="GO:0016020">
    <property type="term" value="C:membrane"/>
    <property type="evidence" value="ECO:0007669"/>
    <property type="project" value="TreeGrafter"/>
</dbReference>